<protein>
    <submittedName>
        <fullName evidence="1">Uncharacterized protein</fullName>
    </submittedName>
</protein>
<reference evidence="1 2" key="1">
    <citation type="journal article" date="2013" name="Mar. Genomics">
        <title>Expression of sulfatases in Rhodopirellula baltica and the diversity of sulfatases in the genus Rhodopirellula.</title>
        <authorList>
            <person name="Wegner C.E."/>
            <person name="Richter-Heitmann T."/>
            <person name="Klindworth A."/>
            <person name="Klockow C."/>
            <person name="Richter M."/>
            <person name="Achstetter T."/>
            <person name="Glockner F.O."/>
            <person name="Harder J."/>
        </authorList>
    </citation>
    <scope>NUCLEOTIDE SEQUENCE [LARGE SCALE GENOMIC DNA]</scope>
    <source>
        <strain evidence="1 2">SH398</strain>
    </source>
</reference>
<evidence type="ECO:0000313" key="1">
    <source>
        <dbReference type="EMBL" id="EMI29321.1"/>
    </source>
</evidence>
<name>M5SCX7_9BACT</name>
<accession>M5SCX7</accession>
<gene>
    <name evidence="1" type="ORF">RESH_00041</name>
</gene>
<comment type="caution">
    <text evidence="1">The sequence shown here is derived from an EMBL/GenBank/DDBJ whole genome shotgun (WGS) entry which is preliminary data.</text>
</comment>
<proteinExistence type="predicted"/>
<dbReference type="Proteomes" id="UP000011996">
    <property type="component" value="Unassembled WGS sequence"/>
</dbReference>
<sequence>MMTTPELRFLFTEFDLHASASLSRRGHRLLFLLQCCRSGVAVDHALVRRNAGKDQATRGETVEPVEGQHRSPAGCNFEFEHDRPHDWCGGRGGRGVQVVW</sequence>
<dbReference type="PATRIC" id="fig|1263868.3.peg.43"/>
<dbReference type="AlphaFoldDB" id="M5SCX7"/>
<organism evidence="1 2">
    <name type="scientific">Rhodopirellula europaea SH398</name>
    <dbReference type="NCBI Taxonomy" id="1263868"/>
    <lineage>
        <taxon>Bacteria</taxon>
        <taxon>Pseudomonadati</taxon>
        <taxon>Planctomycetota</taxon>
        <taxon>Planctomycetia</taxon>
        <taxon>Pirellulales</taxon>
        <taxon>Pirellulaceae</taxon>
        <taxon>Rhodopirellula</taxon>
    </lineage>
</organism>
<evidence type="ECO:0000313" key="2">
    <source>
        <dbReference type="Proteomes" id="UP000011996"/>
    </source>
</evidence>
<dbReference type="EMBL" id="ANOF01000003">
    <property type="protein sequence ID" value="EMI29321.1"/>
    <property type="molecule type" value="Genomic_DNA"/>
</dbReference>